<dbReference type="Proteomes" id="UP000198977">
    <property type="component" value="Unassembled WGS sequence"/>
</dbReference>
<accession>A0A1I2H3U5</accession>
<evidence type="ECO:0000256" key="2">
    <source>
        <dbReference type="ARBA" id="ARBA00001961"/>
    </source>
</evidence>
<dbReference type="Gene3D" id="3.60.130.10">
    <property type="entry name" value="Clavaminate synthase-like"/>
    <property type="match status" value="1"/>
</dbReference>
<dbReference type="Gene3D" id="3.30.2020.30">
    <property type="match status" value="1"/>
</dbReference>
<evidence type="ECO:0000256" key="6">
    <source>
        <dbReference type="ARBA" id="ARBA00023002"/>
    </source>
</evidence>
<dbReference type="InterPro" id="IPR003819">
    <property type="entry name" value="TauD/TfdA-like"/>
</dbReference>
<dbReference type="GO" id="GO:0016706">
    <property type="term" value="F:2-oxoglutarate-dependent dioxygenase activity"/>
    <property type="evidence" value="ECO:0007669"/>
    <property type="project" value="UniProtKB-ARBA"/>
</dbReference>
<dbReference type="InterPro" id="IPR010376">
    <property type="entry name" value="GBBH-like_N"/>
</dbReference>
<evidence type="ECO:0000259" key="8">
    <source>
        <dbReference type="Pfam" id="PF02668"/>
    </source>
</evidence>
<evidence type="ECO:0000256" key="4">
    <source>
        <dbReference type="ARBA" id="ARBA00022723"/>
    </source>
</evidence>
<dbReference type="PANTHER" id="PTHR10696:SF25">
    <property type="entry name" value="OXIDOREDUCTASE AIM17-RELATED"/>
    <property type="match status" value="1"/>
</dbReference>
<dbReference type="InterPro" id="IPR050411">
    <property type="entry name" value="AlphaKG_dependent_hydroxylases"/>
</dbReference>
<evidence type="ECO:0000313" key="10">
    <source>
        <dbReference type="EMBL" id="SFF24904.1"/>
    </source>
</evidence>
<evidence type="ECO:0000256" key="3">
    <source>
        <dbReference type="ARBA" id="ARBA00008654"/>
    </source>
</evidence>
<keyword evidence="5 10" id="KW-0223">Dioxygenase</keyword>
<reference evidence="10 11" key="1">
    <citation type="submission" date="2016-10" db="EMBL/GenBank/DDBJ databases">
        <authorList>
            <person name="de Groot N.N."/>
        </authorList>
    </citation>
    <scope>NUCLEOTIDE SEQUENCE [LARGE SCALE GENOMIC DNA]</scope>
    <source>
        <strain evidence="10 11">DSM 11443</strain>
    </source>
</reference>
<name>A0A1I2H3U5_9RHOB</name>
<feature type="domain" description="TauD/TfdA-like" evidence="8">
    <location>
        <begin position="132"/>
        <end position="353"/>
    </location>
</feature>
<evidence type="ECO:0000259" key="9">
    <source>
        <dbReference type="Pfam" id="PF06155"/>
    </source>
</evidence>
<dbReference type="Pfam" id="PF06155">
    <property type="entry name" value="GBBH-like_N"/>
    <property type="match status" value="1"/>
</dbReference>
<dbReference type="SUPFAM" id="SSF51197">
    <property type="entry name" value="Clavaminate synthase-like"/>
    <property type="match status" value="1"/>
</dbReference>
<comment type="similarity">
    <text evidence="3">Belongs to the gamma-BBH/TMLD family.</text>
</comment>
<dbReference type="CDD" id="cd00250">
    <property type="entry name" value="CAS_like"/>
    <property type="match status" value="1"/>
</dbReference>
<evidence type="ECO:0000256" key="7">
    <source>
        <dbReference type="ARBA" id="ARBA00023004"/>
    </source>
</evidence>
<dbReference type="InterPro" id="IPR038492">
    <property type="entry name" value="GBBH-like_N_sf"/>
</dbReference>
<dbReference type="Pfam" id="PF02668">
    <property type="entry name" value="TauD"/>
    <property type="match status" value="1"/>
</dbReference>
<dbReference type="OrthoDB" id="979809at2"/>
<comment type="cofactor">
    <cofactor evidence="1">
        <name>Fe(2+)</name>
        <dbReference type="ChEBI" id="CHEBI:29033"/>
    </cofactor>
</comment>
<sequence length="373" mass="41367">MTVKTLAVRTDTLVVTWTDGTTTSFPTIWLRDNCPSGLHPDTHERLLDLLAIDERPVLTAAAIDGKTAVLSYTDGHTSQMPISLMNAHRPGRPNGDAGDIPAQLWRADHGAQNISRHASTPILTDDLALNIWMRDTAKFGLTIVDQLPNDTDSGVHIAKRIGFLRATNFGTTFEVINKPNPNNLAYTSVALPLHTDLPNQEVPPGYQFLHCLANEATGGGSLFADGFAMAEDLRDEDPEAFRLLCEVAIPFRFHDKTADIRVHRPVITLGAKGEVIEIRFNAHLAGIFDMAADIMPAYYRAYRTYMAKTQDSKYRLTLKLKGGEMVVFDNRRVLHGRDSFDPSTGFRHLHGCYVDRGEFFSRLRLLANTATAP</sequence>
<evidence type="ECO:0000256" key="1">
    <source>
        <dbReference type="ARBA" id="ARBA00001954"/>
    </source>
</evidence>
<organism evidence="10 11">
    <name type="scientific">Sulfitobacter brevis</name>
    <dbReference type="NCBI Taxonomy" id="74348"/>
    <lineage>
        <taxon>Bacteria</taxon>
        <taxon>Pseudomonadati</taxon>
        <taxon>Pseudomonadota</taxon>
        <taxon>Alphaproteobacteria</taxon>
        <taxon>Rhodobacterales</taxon>
        <taxon>Roseobacteraceae</taxon>
        <taxon>Sulfitobacter</taxon>
    </lineage>
</organism>
<comment type="cofactor">
    <cofactor evidence="2">
        <name>L-ascorbate</name>
        <dbReference type="ChEBI" id="CHEBI:38290"/>
    </cofactor>
</comment>
<feature type="domain" description="Gamma-butyrobetaine hydroxylase-like N-terminal" evidence="9">
    <location>
        <begin position="9"/>
        <end position="79"/>
    </location>
</feature>
<dbReference type="GO" id="GO:0045329">
    <property type="term" value="P:carnitine biosynthetic process"/>
    <property type="evidence" value="ECO:0007669"/>
    <property type="project" value="TreeGrafter"/>
</dbReference>
<dbReference type="STRING" id="74348.SAMN04488523_13810"/>
<dbReference type="PANTHER" id="PTHR10696">
    <property type="entry name" value="GAMMA-BUTYROBETAINE HYDROXYLASE-RELATED"/>
    <property type="match status" value="1"/>
</dbReference>
<dbReference type="EMBL" id="FOMW01000038">
    <property type="protein sequence ID" value="SFF24904.1"/>
    <property type="molecule type" value="Genomic_DNA"/>
</dbReference>
<protein>
    <submittedName>
        <fullName evidence="10">Gamma-butyrobetaine dioxygenase</fullName>
    </submittedName>
</protein>
<dbReference type="FunFam" id="3.60.130.10:FF:000001">
    <property type="entry name" value="Trimethyllysine dioxygenase, mitochondrial"/>
    <property type="match status" value="1"/>
</dbReference>
<keyword evidence="7" id="KW-0408">Iron</keyword>
<evidence type="ECO:0000256" key="5">
    <source>
        <dbReference type="ARBA" id="ARBA00022964"/>
    </source>
</evidence>
<dbReference type="RefSeq" id="WP_093925582.1">
    <property type="nucleotide sequence ID" value="NZ_FOMW01000038.1"/>
</dbReference>
<keyword evidence="4" id="KW-0479">Metal-binding</keyword>
<keyword evidence="6" id="KW-0560">Oxidoreductase</keyword>
<proteinExistence type="inferred from homology"/>
<dbReference type="AlphaFoldDB" id="A0A1I2H3U5"/>
<evidence type="ECO:0000313" key="11">
    <source>
        <dbReference type="Proteomes" id="UP000198977"/>
    </source>
</evidence>
<dbReference type="InterPro" id="IPR042098">
    <property type="entry name" value="TauD-like_sf"/>
</dbReference>
<keyword evidence="11" id="KW-1185">Reference proteome</keyword>
<gene>
    <name evidence="10" type="ORF">SAMN04488523_13810</name>
</gene>
<dbReference type="GO" id="GO:0046872">
    <property type="term" value="F:metal ion binding"/>
    <property type="evidence" value="ECO:0007669"/>
    <property type="project" value="UniProtKB-KW"/>
</dbReference>